<evidence type="ECO:0000313" key="6">
    <source>
        <dbReference type="Proteomes" id="UP000318483"/>
    </source>
</evidence>
<name>A0A5B8IWX6_9RHOB</name>
<dbReference type="PANTHER" id="PTHR43537">
    <property type="entry name" value="TRANSCRIPTIONAL REGULATOR, GNTR FAMILY"/>
    <property type="match status" value="1"/>
</dbReference>
<dbReference type="SMART" id="SM00345">
    <property type="entry name" value="HTH_GNTR"/>
    <property type="match status" value="1"/>
</dbReference>
<dbReference type="SUPFAM" id="SSF46785">
    <property type="entry name" value="Winged helix' DNA-binding domain"/>
    <property type="match status" value="1"/>
</dbReference>
<dbReference type="OrthoDB" id="9028214at2"/>
<keyword evidence="3" id="KW-0804">Transcription</keyword>
<dbReference type="Gene3D" id="1.10.10.10">
    <property type="entry name" value="Winged helix-like DNA-binding domain superfamily/Winged helix DNA-binding domain"/>
    <property type="match status" value="1"/>
</dbReference>
<dbReference type="Pfam" id="PF00392">
    <property type="entry name" value="GntR"/>
    <property type="match status" value="1"/>
</dbReference>
<protein>
    <submittedName>
        <fullName evidence="5">FadR family transcriptional regulator</fullName>
    </submittedName>
</protein>
<dbReference type="InterPro" id="IPR011711">
    <property type="entry name" value="GntR_C"/>
</dbReference>
<dbReference type="Pfam" id="PF07729">
    <property type="entry name" value="FCD"/>
    <property type="match status" value="1"/>
</dbReference>
<dbReference type="SUPFAM" id="SSF48008">
    <property type="entry name" value="GntR ligand-binding domain-like"/>
    <property type="match status" value="1"/>
</dbReference>
<accession>A0A5B8IWX6</accession>
<dbReference type="Proteomes" id="UP000318483">
    <property type="component" value="Chromosome"/>
</dbReference>
<dbReference type="SMART" id="SM00895">
    <property type="entry name" value="FCD"/>
    <property type="match status" value="1"/>
</dbReference>
<proteinExistence type="predicted"/>
<dbReference type="InterPro" id="IPR008920">
    <property type="entry name" value="TF_FadR/GntR_C"/>
</dbReference>
<evidence type="ECO:0000313" key="5">
    <source>
        <dbReference type="EMBL" id="QDY70204.1"/>
    </source>
</evidence>
<feature type="domain" description="HTH gntR-type" evidence="4">
    <location>
        <begin position="17"/>
        <end position="85"/>
    </location>
</feature>
<evidence type="ECO:0000259" key="4">
    <source>
        <dbReference type="PROSITE" id="PS50949"/>
    </source>
</evidence>
<dbReference type="PROSITE" id="PS50949">
    <property type="entry name" value="HTH_GNTR"/>
    <property type="match status" value="1"/>
</dbReference>
<keyword evidence="6" id="KW-1185">Reference proteome</keyword>
<dbReference type="PANTHER" id="PTHR43537:SF44">
    <property type="entry name" value="GNTR FAMILY REGULATORY PROTEIN"/>
    <property type="match status" value="1"/>
</dbReference>
<gene>
    <name evidence="5" type="ORF">FPZ52_01915</name>
</gene>
<dbReference type="GO" id="GO:0003700">
    <property type="term" value="F:DNA-binding transcription factor activity"/>
    <property type="evidence" value="ECO:0007669"/>
    <property type="project" value="InterPro"/>
</dbReference>
<dbReference type="CDD" id="cd07377">
    <property type="entry name" value="WHTH_GntR"/>
    <property type="match status" value="1"/>
</dbReference>
<dbReference type="KEGG" id="lit:FPZ52_01915"/>
<evidence type="ECO:0000256" key="1">
    <source>
        <dbReference type="ARBA" id="ARBA00023015"/>
    </source>
</evidence>
<dbReference type="InterPro" id="IPR036390">
    <property type="entry name" value="WH_DNA-bd_sf"/>
</dbReference>
<organism evidence="5 6">
    <name type="scientific">Qingshengfaniella alkalisoli</name>
    <dbReference type="NCBI Taxonomy" id="2599296"/>
    <lineage>
        <taxon>Bacteria</taxon>
        <taxon>Pseudomonadati</taxon>
        <taxon>Pseudomonadota</taxon>
        <taxon>Alphaproteobacteria</taxon>
        <taxon>Rhodobacterales</taxon>
        <taxon>Paracoccaceae</taxon>
        <taxon>Qingshengfaniella</taxon>
    </lineage>
</organism>
<dbReference type="InterPro" id="IPR036388">
    <property type="entry name" value="WH-like_DNA-bd_sf"/>
</dbReference>
<dbReference type="Gene3D" id="1.20.120.530">
    <property type="entry name" value="GntR ligand-binding domain-like"/>
    <property type="match status" value="1"/>
</dbReference>
<sequence length="252" mass="28159">MTVGRIPVPHFETRSPRRIHGEIAEFLGCHIVCGDYAPGDALPGEVSFCEDAGVSRSAYREAVRMVAAKGLIVSRPRTGTRVAPRENWNFLDPDMVRWFFQIDPPPDYFIEGLFELRAIMEPAAAELAALRRTDAHLETFEAALNGMKHHSRMSPEWREADQTFHRTLLEATGNDVLMSLASGICAAVNWTTDYKYRNLPEPRDPVGEHLDVYGCIVARDAEGARAIMTKLVRLALEDTSQASAFKSVTRDN</sequence>
<dbReference type="GO" id="GO:0003677">
    <property type="term" value="F:DNA binding"/>
    <property type="evidence" value="ECO:0007669"/>
    <property type="project" value="UniProtKB-KW"/>
</dbReference>
<reference evidence="5 6" key="1">
    <citation type="submission" date="2019-07" db="EMBL/GenBank/DDBJ databases">
        <title>Litoreibacter alkalisoli sp. nov., isolated from saline-alkaline soil.</title>
        <authorList>
            <person name="Wang S."/>
            <person name="Xu L."/>
            <person name="Xing Y.-T."/>
            <person name="Sun J.-Q."/>
        </authorList>
    </citation>
    <scope>NUCLEOTIDE SEQUENCE [LARGE SCALE GENOMIC DNA]</scope>
    <source>
        <strain evidence="5 6">LN3S51</strain>
    </source>
</reference>
<keyword evidence="1" id="KW-0805">Transcription regulation</keyword>
<dbReference type="EMBL" id="CP042261">
    <property type="protein sequence ID" value="QDY70204.1"/>
    <property type="molecule type" value="Genomic_DNA"/>
</dbReference>
<dbReference type="PRINTS" id="PR00035">
    <property type="entry name" value="HTHGNTR"/>
</dbReference>
<evidence type="ECO:0000256" key="3">
    <source>
        <dbReference type="ARBA" id="ARBA00023163"/>
    </source>
</evidence>
<dbReference type="AlphaFoldDB" id="A0A5B8IWX6"/>
<dbReference type="InterPro" id="IPR000524">
    <property type="entry name" value="Tscrpt_reg_HTH_GntR"/>
</dbReference>
<keyword evidence="2" id="KW-0238">DNA-binding</keyword>
<evidence type="ECO:0000256" key="2">
    <source>
        <dbReference type="ARBA" id="ARBA00023125"/>
    </source>
</evidence>